<dbReference type="Proteomes" id="UP000001555">
    <property type="component" value="Unassembled WGS sequence"/>
</dbReference>
<dbReference type="VEuPathDB" id="VectorBase:ISCP_003011"/>
<reference evidence="2 4" key="1">
    <citation type="submission" date="2008-03" db="EMBL/GenBank/DDBJ databases">
        <title>Annotation of Ixodes scapularis.</title>
        <authorList>
            <consortium name="Ixodes scapularis Genome Project Consortium"/>
            <person name="Caler E."/>
            <person name="Hannick L.I."/>
            <person name="Bidwell S."/>
            <person name="Joardar V."/>
            <person name="Thiagarajan M."/>
            <person name="Amedeo P."/>
            <person name="Galinsky K.J."/>
            <person name="Schobel S."/>
            <person name="Inman J."/>
            <person name="Hostetler J."/>
            <person name="Miller J."/>
            <person name="Hammond M."/>
            <person name="Megy K."/>
            <person name="Lawson D."/>
            <person name="Kodira C."/>
            <person name="Sutton G."/>
            <person name="Meyer J."/>
            <person name="Hill C.A."/>
            <person name="Birren B."/>
            <person name="Nene V."/>
            <person name="Collins F."/>
            <person name="Alarcon-Chaidez F."/>
            <person name="Wikel S."/>
            <person name="Strausberg R."/>
        </authorList>
    </citation>
    <scope>NUCLEOTIDE SEQUENCE [LARGE SCALE GENOMIC DNA]</scope>
    <source>
        <strain evidence="4">Wikel</strain>
        <strain evidence="2">Wikel colony</strain>
    </source>
</reference>
<dbReference type="InterPro" id="IPR021789">
    <property type="entry name" value="KHA_dom"/>
</dbReference>
<sequence length="60" mass="6428">MVKTSISGPYSSPGISCKAIFPVPESLEKLLQAVSAKFGMQAKRLFTDKGGEIDDVALIR</sequence>
<dbReference type="VEuPathDB" id="VectorBase:ISCI003752"/>
<dbReference type="PROSITE" id="PS51490">
    <property type="entry name" value="KHA"/>
    <property type="match status" value="1"/>
</dbReference>
<evidence type="ECO:0000313" key="3">
    <source>
        <dbReference type="EnsemblMetazoa" id="ISCW003752-PA"/>
    </source>
</evidence>
<name>B7PI02_IXOSC</name>
<reference evidence="3" key="2">
    <citation type="submission" date="2020-05" db="UniProtKB">
        <authorList>
            <consortium name="EnsemblMetazoa"/>
        </authorList>
    </citation>
    <scope>IDENTIFICATION</scope>
    <source>
        <strain evidence="3">wikel</strain>
    </source>
</reference>
<dbReference type="EMBL" id="ABJB010418026">
    <property type="status" value="NOT_ANNOTATED_CDS"/>
    <property type="molecule type" value="Genomic_DNA"/>
</dbReference>
<evidence type="ECO:0000259" key="1">
    <source>
        <dbReference type="PROSITE" id="PS51490"/>
    </source>
</evidence>
<dbReference type="EMBL" id="DS716121">
    <property type="protein sequence ID" value="EEC06224.1"/>
    <property type="molecule type" value="Genomic_DNA"/>
</dbReference>
<dbReference type="AlphaFoldDB" id="B7PI02"/>
<keyword evidence="4" id="KW-1185">Reference proteome</keyword>
<proteinExistence type="predicted"/>
<gene>
    <name evidence="2" type="ORF">IscW_ISCW003752</name>
</gene>
<dbReference type="EnsemblMetazoa" id="ISCW003752-RA">
    <property type="protein sequence ID" value="ISCW003752-PA"/>
    <property type="gene ID" value="ISCW003752"/>
</dbReference>
<dbReference type="HOGENOM" id="CLU_2944241_0_0_1"/>
<dbReference type="OrthoDB" id="9989223at2759"/>
<evidence type="ECO:0000313" key="4">
    <source>
        <dbReference type="Proteomes" id="UP000001555"/>
    </source>
</evidence>
<dbReference type="VEuPathDB" id="VectorBase:ISCW003752"/>
<dbReference type="Pfam" id="PF11834">
    <property type="entry name" value="KHA"/>
    <property type="match status" value="1"/>
</dbReference>
<accession>B7PI02</accession>
<dbReference type="EMBL" id="ABJB010612757">
    <property type="status" value="NOT_ANNOTATED_CDS"/>
    <property type="molecule type" value="Genomic_DNA"/>
</dbReference>
<dbReference type="PaxDb" id="6945-B7PI02"/>
<organism>
    <name type="scientific">Ixodes scapularis</name>
    <name type="common">Black-legged tick</name>
    <name type="synonym">Deer tick</name>
    <dbReference type="NCBI Taxonomy" id="6945"/>
    <lineage>
        <taxon>Eukaryota</taxon>
        <taxon>Metazoa</taxon>
        <taxon>Ecdysozoa</taxon>
        <taxon>Arthropoda</taxon>
        <taxon>Chelicerata</taxon>
        <taxon>Arachnida</taxon>
        <taxon>Acari</taxon>
        <taxon>Parasitiformes</taxon>
        <taxon>Ixodida</taxon>
        <taxon>Ixodoidea</taxon>
        <taxon>Ixodidae</taxon>
        <taxon>Ixodinae</taxon>
        <taxon>Ixodes</taxon>
    </lineage>
</organism>
<feature type="domain" description="KHA" evidence="1">
    <location>
        <begin position="3"/>
        <end position="60"/>
    </location>
</feature>
<dbReference type="InParanoid" id="B7PI02"/>
<protein>
    <recommendedName>
        <fullName evidence="1">KHA domain-containing protein</fullName>
    </recommendedName>
</protein>
<evidence type="ECO:0000313" key="2">
    <source>
        <dbReference type="EMBL" id="EEC06224.1"/>
    </source>
</evidence>